<dbReference type="InterPro" id="IPR034660">
    <property type="entry name" value="DinB/YfiT-like"/>
</dbReference>
<accession>A0ABX1ANF3</accession>
<evidence type="ECO:0000313" key="3">
    <source>
        <dbReference type="Proteomes" id="UP000746503"/>
    </source>
</evidence>
<keyword evidence="3" id="KW-1185">Reference proteome</keyword>
<sequence length="194" mass="20958">MEQLTHHHLAEALAESARVLRPHESADWGRRAGALEWSCRETAAHVAHDLAAYAGQLAGLPSDRYLAFDVVVPEAAGPVETLRVLDACGQLLVAALARSAPGDRAWHWGPCDPEGFAAMGTAETLLHTWDITRGLGAAWEPPPELCAAVLRRLFPDAPVAAADPASVLLWCTGRAELPGRPRRTEWVWQAARAE</sequence>
<dbReference type="Proteomes" id="UP000746503">
    <property type="component" value="Unassembled WGS sequence"/>
</dbReference>
<name>A0ABX1ANF3_9ACTN</name>
<evidence type="ECO:0000313" key="2">
    <source>
        <dbReference type="EMBL" id="NJP66943.1"/>
    </source>
</evidence>
<dbReference type="SUPFAM" id="SSF109854">
    <property type="entry name" value="DinB/YfiT-like putative metalloenzymes"/>
    <property type="match status" value="1"/>
</dbReference>
<dbReference type="EMBL" id="JAAVJB010000077">
    <property type="protein sequence ID" value="NJP66943.1"/>
    <property type="molecule type" value="Genomic_DNA"/>
</dbReference>
<evidence type="ECO:0000259" key="1">
    <source>
        <dbReference type="Pfam" id="PF11716"/>
    </source>
</evidence>
<dbReference type="Pfam" id="PF11716">
    <property type="entry name" value="MDMPI_N"/>
    <property type="match status" value="1"/>
</dbReference>
<proteinExistence type="predicted"/>
<protein>
    <recommendedName>
        <fullName evidence="1">Mycothiol-dependent maleylpyruvate isomerase metal-binding domain-containing protein</fullName>
    </recommendedName>
</protein>
<dbReference type="InterPro" id="IPR024344">
    <property type="entry name" value="MDMPI_metal-binding"/>
</dbReference>
<reference evidence="2 3" key="1">
    <citation type="submission" date="2020-03" db="EMBL/GenBank/DDBJ databases">
        <title>Draft genome of Streptomyces sp. ventii, isolated from the Axial Seamount in the Pacific Ocean, and resequencing of the two type strains Streptomyces lonarensis strain NCL 716 and Streptomyces bohaiensis strain 11A07.</title>
        <authorList>
            <person name="Loughran R.M."/>
            <person name="Pfannmuller K.M."/>
            <person name="Wasson B.J."/>
            <person name="Deadmond M.C."/>
            <person name="Paddock B.E."/>
            <person name="Koyack M.J."/>
            <person name="Gallegos D.A."/>
            <person name="Mitchell E.A."/>
            <person name="Ushijima B."/>
            <person name="Saw J.H."/>
            <person name="Mcphail K.L."/>
            <person name="Videau P."/>
        </authorList>
    </citation>
    <scope>NUCLEOTIDE SEQUENCE [LARGE SCALE GENOMIC DNA]</scope>
    <source>
        <strain evidence="3">5675061</strain>
    </source>
</reference>
<organism evidence="2 3">
    <name type="scientific">Streptomyces spiramenti</name>
    <dbReference type="NCBI Taxonomy" id="2720606"/>
    <lineage>
        <taxon>Bacteria</taxon>
        <taxon>Bacillati</taxon>
        <taxon>Actinomycetota</taxon>
        <taxon>Actinomycetes</taxon>
        <taxon>Kitasatosporales</taxon>
        <taxon>Streptomycetaceae</taxon>
        <taxon>Streptomyces</taxon>
    </lineage>
</organism>
<comment type="caution">
    <text evidence="2">The sequence shown here is derived from an EMBL/GenBank/DDBJ whole genome shotgun (WGS) entry which is preliminary data.</text>
</comment>
<feature type="domain" description="Mycothiol-dependent maleylpyruvate isomerase metal-binding" evidence="1">
    <location>
        <begin position="9"/>
        <end position="131"/>
    </location>
</feature>
<gene>
    <name evidence="2" type="ORF">HCJ92_11745</name>
</gene>
<dbReference type="RefSeq" id="WP_167933462.1">
    <property type="nucleotide sequence ID" value="NZ_JAAVJB010000077.1"/>
</dbReference>